<feature type="compositionally biased region" description="Polar residues" evidence="1">
    <location>
        <begin position="188"/>
        <end position="200"/>
    </location>
</feature>
<dbReference type="STRING" id="139420.A0A371DSK0"/>
<name>A0A371DSK0_9APHY</name>
<proteinExistence type="predicted"/>
<feature type="region of interest" description="Disordered" evidence="1">
    <location>
        <begin position="281"/>
        <end position="300"/>
    </location>
</feature>
<reference evidence="2 3" key="1">
    <citation type="journal article" date="2018" name="Biotechnol. Biofuels">
        <title>Integrative visual omics of the white-rot fungus Polyporus brumalis exposes the biotechnological potential of its oxidative enzymes for delignifying raw plant biomass.</title>
        <authorList>
            <person name="Miyauchi S."/>
            <person name="Rancon A."/>
            <person name="Drula E."/>
            <person name="Hage H."/>
            <person name="Chaduli D."/>
            <person name="Favel A."/>
            <person name="Grisel S."/>
            <person name="Henrissat B."/>
            <person name="Herpoel-Gimbert I."/>
            <person name="Ruiz-Duenas F.J."/>
            <person name="Chevret D."/>
            <person name="Hainaut M."/>
            <person name="Lin J."/>
            <person name="Wang M."/>
            <person name="Pangilinan J."/>
            <person name="Lipzen A."/>
            <person name="Lesage-Meessen L."/>
            <person name="Navarro D."/>
            <person name="Riley R."/>
            <person name="Grigoriev I.V."/>
            <person name="Zhou S."/>
            <person name="Raouche S."/>
            <person name="Rosso M.N."/>
        </authorList>
    </citation>
    <scope>NUCLEOTIDE SEQUENCE [LARGE SCALE GENOMIC DNA]</scope>
    <source>
        <strain evidence="2 3">BRFM 1820</strain>
    </source>
</reference>
<evidence type="ECO:0000313" key="2">
    <source>
        <dbReference type="EMBL" id="RDX55520.1"/>
    </source>
</evidence>
<sequence length="588" mass="64983">MNQVPVPPHLMGALMNLLQSQVPLQGQAQQAAPVGAPMQGYHPQMQLPPGVGPVFGNWQAWQPAQPGMAQAQQQWPAMPQQQVMHGQPPQMAAPQMSMDDLRAAVTAGMQQGHAPSGPPVGSHPRDEQTLVDALKKGRAGGLKPHQALQKLHKVNGHTEMEWKTYLVDHLERFYPMIYERRVEAPLPSASQRGHSSSSVQGHAHGSFRSKPSHSTFANGKASHASCTRPRTPDDSSRSPSSKSLPVSARPAKAAPPRGPPAPTAGRRKSELLSEHAGVHVPFLSRHVKPEPPRKPTMAQSGKIGKFTNEEKIFFIQFLRWRLDRKGPVPDCSELCQDLYVAAPHRAPSAWKKHWENFPQVPETILAEAKQRFVARVPASAKASRFAVVASGSDKEADEDEEEDEGEDMQESGDDGNALTDAEAPPRKRKRKQLLAPRKVTKEDIHDMARYMLERSDEWDELKTQKARWEDFTSKAWHNTKRTFGAWMLVATGRENEIKRVVQRLRKEQVAERHDAPQPAPAASPLPKAPSSSACGRTNAVNAEQATSSVIQRRDTDSRLAVRSGSPVAKRIKQEHHTPECISLLSDSE</sequence>
<feature type="compositionally biased region" description="Polar residues" evidence="1">
    <location>
        <begin position="534"/>
        <end position="550"/>
    </location>
</feature>
<dbReference type="EMBL" id="KZ857382">
    <property type="protein sequence ID" value="RDX55520.1"/>
    <property type="molecule type" value="Genomic_DNA"/>
</dbReference>
<dbReference type="Proteomes" id="UP000256964">
    <property type="component" value="Unassembled WGS sequence"/>
</dbReference>
<feature type="compositionally biased region" description="Pro residues" evidence="1">
    <location>
        <begin position="517"/>
        <end position="527"/>
    </location>
</feature>
<gene>
    <name evidence="2" type="ORF">OH76DRAFT_1524857</name>
</gene>
<feature type="region of interest" description="Disordered" evidence="1">
    <location>
        <begin position="187"/>
        <end position="266"/>
    </location>
</feature>
<evidence type="ECO:0000313" key="3">
    <source>
        <dbReference type="Proteomes" id="UP000256964"/>
    </source>
</evidence>
<organism evidence="2 3">
    <name type="scientific">Lentinus brumalis</name>
    <dbReference type="NCBI Taxonomy" id="2498619"/>
    <lineage>
        <taxon>Eukaryota</taxon>
        <taxon>Fungi</taxon>
        <taxon>Dikarya</taxon>
        <taxon>Basidiomycota</taxon>
        <taxon>Agaricomycotina</taxon>
        <taxon>Agaricomycetes</taxon>
        <taxon>Polyporales</taxon>
        <taxon>Polyporaceae</taxon>
        <taxon>Lentinus</taxon>
    </lineage>
</organism>
<accession>A0A371DSK0</accession>
<dbReference type="OrthoDB" id="2757820at2759"/>
<feature type="compositionally biased region" description="Acidic residues" evidence="1">
    <location>
        <begin position="395"/>
        <end position="413"/>
    </location>
</feature>
<keyword evidence="3" id="KW-1185">Reference proteome</keyword>
<dbReference type="AlphaFoldDB" id="A0A371DSK0"/>
<feature type="region of interest" description="Disordered" evidence="1">
    <location>
        <begin position="507"/>
        <end position="588"/>
    </location>
</feature>
<evidence type="ECO:0000256" key="1">
    <source>
        <dbReference type="SAM" id="MobiDB-lite"/>
    </source>
</evidence>
<protein>
    <submittedName>
        <fullName evidence="2">Uncharacterized protein</fullName>
    </submittedName>
</protein>
<feature type="region of interest" description="Disordered" evidence="1">
    <location>
        <begin position="384"/>
        <end position="440"/>
    </location>
</feature>